<sequence>MSLQGVFRTAVDDLVALAQPLAARAGARDRLVALAEGDELTLYEVPANGAPKRLPAGARKRGGQPTELRLPAETVLMRTLALPAAGRDYLDPIVEHRLERLIPWSPDRALYGYRVSGETESGELSVDLAATSRDIADRWLAKASARGLEPTSIGSASEPLDQPLEIDLWRGARDTAQIRARRTVAFAAAIVAAVVVPALGLSLYASYAAETRLADIEHRQNRARATLAAAAGAGAGSHEAALIKAKRPDDAMTTLIDRLARAVPADTRCATSRSTRAGSASPAPPRPRRG</sequence>
<dbReference type="KEGG" id="cmet:K6K41_10910"/>
<evidence type="ECO:0000313" key="3">
    <source>
        <dbReference type="EMBL" id="QZO01816.1"/>
    </source>
</evidence>
<evidence type="ECO:0000313" key="4">
    <source>
        <dbReference type="Proteomes" id="UP000825701"/>
    </source>
</evidence>
<dbReference type="AlphaFoldDB" id="A0A9E6UP30"/>
<feature type="compositionally biased region" description="Low complexity" evidence="1">
    <location>
        <begin position="270"/>
        <end position="281"/>
    </location>
</feature>
<keyword evidence="2" id="KW-0812">Transmembrane</keyword>
<evidence type="ECO:0008006" key="5">
    <source>
        <dbReference type="Google" id="ProtNLM"/>
    </source>
</evidence>
<accession>A0A9E6UP30</accession>
<dbReference type="EMBL" id="CP081869">
    <property type="protein sequence ID" value="QZO01816.1"/>
    <property type="molecule type" value="Genomic_DNA"/>
</dbReference>
<dbReference type="SUPFAM" id="SSF53067">
    <property type="entry name" value="Actin-like ATPase domain"/>
    <property type="match status" value="1"/>
</dbReference>
<protein>
    <recommendedName>
        <fullName evidence="5">Fimbrial assembly family protein</fullName>
    </recommendedName>
</protein>
<keyword evidence="2" id="KW-1133">Transmembrane helix</keyword>
<organism evidence="3 4">
    <name type="scientific">Chenggangzhangella methanolivorans</name>
    <dbReference type="NCBI Taxonomy" id="1437009"/>
    <lineage>
        <taxon>Bacteria</taxon>
        <taxon>Pseudomonadati</taxon>
        <taxon>Pseudomonadota</taxon>
        <taxon>Alphaproteobacteria</taxon>
        <taxon>Hyphomicrobiales</taxon>
        <taxon>Methylopilaceae</taxon>
        <taxon>Chenggangzhangella</taxon>
    </lineage>
</organism>
<proteinExistence type="predicted"/>
<evidence type="ECO:0000256" key="2">
    <source>
        <dbReference type="SAM" id="Phobius"/>
    </source>
</evidence>
<gene>
    <name evidence="3" type="ORF">K6K41_10910</name>
</gene>
<dbReference type="Gene3D" id="3.30.420.380">
    <property type="match status" value="1"/>
</dbReference>
<dbReference type="RefSeq" id="WP_261405157.1">
    <property type="nucleotide sequence ID" value="NZ_CP081869.1"/>
</dbReference>
<keyword evidence="2" id="KW-0472">Membrane</keyword>
<evidence type="ECO:0000256" key="1">
    <source>
        <dbReference type="SAM" id="MobiDB-lite"/>
    </source>
</evidence>
<feature type="transmembrane region" description="Helical" evidence="2">
    <location>
        <begin position="183"/>
        <end position="207"/>
    </location>
</feature>
<dbReference type="InterPro" id="IPR043129">
    <property type="entry name" value="ATPase_NBD"/>
</dbReference>
<reference evidence="3" key="1">
    <citation type="submission" date="2021-08" db="EMBL/GenBank/DDBJ databases">
        <authorList>
            <person name="Zhang H."/>
            <person name="Xu M."/>
            <person name="Yu Z."/>
            <person name="Yang L."/>
            <person name="Cai Y."/>
        </authorList>
    </citation>
    <scope>NUCLEOTIDE SEQUENCE</scope>
    <source>
        <strain evidence="3">CHL1</strain>
    </source>
</reference>
<feature type="region of interest" description="Disordered" evidence="1">
    <location>
        <begin position="266"/>
        <end position="290"/>
    </location>
</feature>
<name>A0A9E6UP30_9HYPH</name>
<dbReference type="Proteomes" id="UP000825701">
    <property type="component" value="Chromosome"/>
</dbReference>
<keyword evidence="4" id="KW-1185">Reference proteome</keyword>